<keyword evidence="2" id="KW-1185">Reference proteome</keyword>
<comment type="caution">
    <text evidence="1">The sequence shown here is derived from an EMBL/GenBank/DDBJ whole genome shotgun (WGS) entry which is preliminary data.</text>
</comment>
<accession>A0A7J8CHR2</accession>
<reference evidence="1 2" key="1">
    <citation type="journal article" date="2020" name="Nature">
        <title>Six reference-quality genomes reveal evolution of bat adaptations.</title>
        <authorList>
            <person name="Jebb D."/>
            <person name="Huang Z."/>
            <person name="Pippel M."/>
            <person name="Hughes G.M."/>
            <person name="Lavrichenko K."/>
            <person name="Devanna P."/>
            <person name="Winkler S."/>
            <person name="Jermiin L.S."/>
            <person name="Skirmuntt E.C."/>
            <person name="Katzourakis A."/>
            <person name="Burkitt-Gray L."/>
            <person name="Ray D.A."/>
            <person name="Sullivan K.A.M."/>
            <person name="Roscito J.G."/>
            <person name="Kirilenko B.M."/>
            <person name="Davalos L.M."/>
            <person name="Corthals A.P."/>
            <person name="Power M.L."/>
            <person name="Jones G."/>
            <person name="Ransome R.D."/>
            <person name="Dechmann D.K.N."/>
            <person name="Locatelli A.G."/>
            <person name="Puechmaille S.J."/>
            <person name="Fedrigo O."/>
            <person name="Jarvis E.D."/>
            <person name="Hiller M."/>
            <person name="Vernes S.C."/>
            <person name="Myers E.W."/>
            <person name="Teeling E.C."/>
        </authorList>
    </citation>
    <scope>NUCLEOTIDE SEQUENCE [LARGE SCALE GENOMIC DNA]</scope>
    <source>
        <strain evidence="1">MRouAeg1</strain>
        <tissue evidence="1">Muscle</tissue>
    </source>
</reference>
<evidence type="ECO:0000313" key="1">
    <source>
        <dbReference type="EMBL" id="KAF6410405.1"/>
    </source>
</evidence>
<gene>
    <name evidence="1" type="ORF">HJG63_008966</name>
</gene>
<protein>
    <submittedName>
        <fullName evidence="1">Uncharacterized protein</fullName>
    </submittedName>
</protein>
<dbReference type="AlphaFoldDB" id="A0A7J8CHR2"/>
<sequence length="145" mass="15997">MIWIQLRICARRLFVDCSFCIGRRDQQPGCLASVDPRSPVRRYRPVSFHYTKKLRHRESHSPKASYLLCPSVVAMVIGERTTPKLSGFGQPPFLLACTSVVSGGFPHLLWAPAGSAAGRCCIQVGAACRSPSLGPGLVWAYFFSR</sequence>
<evidence type="ECO:0000313" key="2">
    <source>
        <dbReference type="Proteomes" id="UP000593571"/>
    </source>
</evidence>
<name>A0A7J8CHR2_ROUAE</name>
<proteinExistence type="predicted"/>
<organism evidence="1 2">
    <name type="scientific">Rousettus aegyptiacus</name>
    <name type="common">Egyptian fruit bat</name>
    <name type="synonym">Pteropus aegyptiacus</name>
    <dbReference type="NCBI Taxonomy" id="9407"/>
    <lineage>
        <taxon>Eukaryota</taxon>
        <taxon>Metazoa</taxon>
        <taxon>Chordata</taxon>
        <taxon>Craniata</taxon>
        <taxon>Vertebrata</taxon>
        <taxon>Euteleostomi</taxon>
        <taxon>Mammalia</taxon>
        <taxon>Eutheria</taxon>
        <taxon>Laurasiatheria</taxon>
        <taxon>Chiroptera</taxon>
        <taxon>Yinpterochiroptera</taxon>
        <taxon>Pteropodoidea</taxon>
        <taxon>Pteropodidae</taxon>
        <taxon>Rousettinae</taxon>
        <taxon>Rousettus</taxon>
    </lineage>
</organism>
<dbReference type="EMBL" id="JACASE010000014">
    <property type="protein sequence ID" value="KAF6410405.1"/>
    <property type="molecule type" value="Genomic_DNA"/>
</dbReference>
<dbReference type="Proteomes" id="UP000593571">
    <property type="component" value="Unassembled WGS sequence"/>
</dbReference>